<feature type="transmembrane region" description="Helical" evidence="7">
    <location>
        <begin position="259"/>
        <end position="288"/>
    </location>
</feature>
<keyword evidence="10" id="KW-1185">Reference proteome</keyword>
<evidence type="ECO:0000256" key="3">
    <source>
        <dbReference type="ARBA" id="ARBA00022989"/>
    </source>
</evidence>
<dbReference type="GO" id="GO:0016020">
    <property type="term" value="C:membrane"/>
    <property type="evidence" value="ECO:0007669"/>
    <property type="project" value="UniProtKB-SubCell"/>
</dbReference>
<dbReference type="PANTHER" id="PTHR33048">
    <property type="entry name" value="PTH11-LIKE INTEGRAL MEMBRANE PROTEIN (AFU_ORTHOLOGUE AFUA_5G11245)"/>
    <property type="match status" value="1"/>
</dbReference>
<feature type="transmembrane region" description="Helical" evidence="7">
    <location>
        <begin position="227"/>
        <end position="247"/>
    </location>
</feature>
<evidence type="ECO:0000313" key="10">
    <source>
        <dbReference type="Proteomes" id="UP000283895"/>
    </source>
</evidence>
<gene>
    <name evidence="9" type="ORF">VMCG_09954</name>
</gene>
<name>A0A423VF75_9PEZI</name>
<dbReference type="Proteomes" id="UP000283895">
    <property type="component" value="Unassembled WGS sequence"/>
</dbReference>
<evidence type="ECO:0000256" key="1">
    <source>
        <dbReference type="ARBA" id="ARBA00004141"/>
    </source>
</evidence>
<proteinExistence type="inferred from homology"/>
<dbReference type="EMBL" id="LKEA01000069">
    <property type="protein sequence ID" value="ROV89573.1"/>
    <property type="molecule type" value="Genomic_DNA"/>
</dbReference>
<feature type="transmembrane region" description="Helical" evidence="7">
    <location>
        <begin position="68"/>
        <end position="90"/>
    </location>
</feature>
<dbReference type="Pfam" id="PF20684">
    <property type="entry name" value="Fung_rhodopsin"/>
    <property type="match status" value="1"/>
</dbReference>
<dbReference type="OrthoDB" id="5329176at2759"/>
<reference evidence="9 10" key="1">
    <citation type="submission" date="2015-09" db="EMBL/GenBank/DDBJ databases">
        <title>Host preference determinants of Valsa canker pathogens revealed by comparative genomics.</title>
        <authorList>
            <person name="Yin Z."/>
            <person name="Huang L."/>
        </authorList>
    </citation>
    <scope>NUCLEOTIDE SEQUENCE [LARGE SCALE GENOMIC DNA]</scope>
    <source>
        <strain evidence="9 10">03-1</strain>
    </source>
</reference>
<feature type="region of interest" description="Disordered" evidence="6">
    <location>
        <begin position="361"/>
        <end position="394"/>
    </location>
</feature>
<dbReference type="InterPro" id="IPR049326">
    <property type="entry name" value="Rhodopsin_dom_fungi"/>
</dbReference>
<evidence type="ECO:0000256" key="5">
    <source>
        <dbReference type="ARBA" id="ARBA00038359"/>
    </source>
</evidence>
<dbReference type="PANTHER" id="PTHR33048:SF47">
    <property type="entry name" value="INTEGRAL MEMBRANE PROTEIN-RELATED"/>
    <property type="match status" value="1"/>
</dbReference>
<feature type="transmembrane region" description="Helical" evidence="7">
    <location>
        <begin position="190"/>
        <end position="215"/>
    </location>
</feature>
<comment type="caution">
    <text evidence="9">The sequence shown here is derived from an EMBL/GenBank/DDBJ whole genome shotgun (WGS) entry which is preliminary data.</text>
</comment>
<evidence type="ECO:0000256" key="4">
    <source>
        <dbReference type="ARBA" id="ARBA00023136"/>
    </source>
</evidence>
<evidence type="ECO:0000256" key="7">
    <source>
        <dbReference type="SAM" id="Phobius"/>
    </source>
</evidence>
<evidence type="ECO:0000259" key="8">
    <source>
        <dbReference type="Pfam" id="PF20684"/>
    </source>
</evidence>
<organism evidence="9 10">
    <name type="scientific">Cytospora schulzeri</name>
    <dbReference type="NCBI Taxonomy" id="448051"/>
    <lineage>
        <taxon>Eukaryota</taxon>
        <taxon>Fungi</taxon>
        <taxon>Dikarya</taxon>
        <taxon>Ascomycota</taxon>
        <taxon>Pezizomycotina</taxon>
        <taxon>Sordariomycetes</taxon>
        <taxon>Sordariomycetidae</taxon>
        <taxon>Diaporthales</taxon>
        <taxon>Cytosporaceae</taxon>
        <taxon>Cytospora</taxon>
    </lineage>
</organism>
<dbReference type="STRING" id="356882.A0A423VF75"/>
<accession>A0A423VF75</accession>
<evidence type="ECO:0000256" key="2">
    <source>
        <dbReference type="ARBA" id="ARBA00022692"/>
    </source>
</evidence>
<evidence type="ECO:0000256" key="6">
    <source>
        <dbReference type="SAM" id="MobiDB-lite"/>
    </source>
</evidence>
<protein>
    <recommendedName>
        <fullName evidence="8">Rhodopsin domain-containing protein</fullName>
    </recommendedName>
</protein>
<dbReference type="InterPro" id="IPR052337">
    <property type="entry name" value="SAT4-like"/>
</dbReference>
<keyword evidence="2 7" id="KW-0812">Transmembrane</keyword>
<evidence type="ECO:0000313" key="9">
    <source>
        <dbReference type="EMBL" id="ROV89573.1"/>
    </source>
</evidence>
<keyword evidence="4 7" id="KW-0472">Membrane</keyword>
<dbReference type="AlphaFoldDB" id="A0A423VF75"/>
<feature type="compositionally biased region" description="Polar residues" evidence="6">
    <location>
        <begin position="361"/>
        <end position="376"/>
    </location>
</feature>
<sequence>MSYHGIPLSELCGIPAGTPPKGQVSNLVDPPTLASVIWGLTISMTLWALAFTLTRIYVNFRKLKASDYFVIIAMVLDIVYSASIIAQVKWARHMWDIPVCWMTGDYMKTLFWEAMMYGPTIYFAKSSLLLLYLQLFSVKPYIRIATYIGLVAVAVCYWSNIPIEGPFLAPHSGEDWQDVVLNGRPERIEVWGLIQGPLNVVIDLYTFILPFPILAQLNLTRRRRIELGVVFSTAFLGVVVSIVALVYRVKLVYSDDTTWSQIICFLCIMLENNIAIVVSCMPAFAVFIKQDLSETTFYRFLRSALIPSGKGSLGSASYQGNWAGITFGGGNEKKARPKNRDEDTCLDSYIELNDASQSRAYSVGLQTQQQHEQWTTPDLAASKTPQPKPDYSMPEDGILRVTQVEQRFTPALAERGGQAL</sequence>
<comment type="subcellular location">
    <subcellularLocation>
        <location evidence="1">Membrane</location>
        <topology evidence="1">Multi-pass membrane protein</topology>
    </subcellularLocation>
</comment>
<keyword evidence="3 7" id="KW-1133">Transmembrane helix</keyword>
<feature type="transmembrane region" description="Helical" evidence="7">
    <location>
        <begin position="144"/>
        <end position="161"/>
    </location>
</feature>
<comment type="similarity">
    <text evidence="5">Belongs to the SAT4 family.</text>
</comment>
<feature type="domain" description="Rhodopsin" evidence="8">
    <location>
        <begin position="55"/>
        <end position="289"/>
    </location>
</feature>
<feature type="transmembrane region" description="Helical" evidence="7">
    <location>
        <begin position="36"/>
        <end position="56"/>
    </location>
</feature>
<feature type="transmembrane region" description="Helical" evidence="7">
    <location>
        <begin position="110"/>
        <end position="132"/>
    </location>
</feature>